<evidence type="ECO:0000256" key="5">
    <source>
        <dbReference type="HAMAP-Rule" id="MF_00057"/>
    </source>
</evidence>
<keyword evidence="2 5" id="KW-0808">Transferase</keyword>
<comment type="catalytic activity">
    <reaction evidence="5">
        <text>3-deoxy-alpha-D-manno-oct-2-ulosonate + CTP = CMP-3-deoxy-beta-D-manno-octulosonate + diphosphate</text>
        <dbReference type="Rhea" id="RHEA:23448"/>
        <dbReference type="ChEBI" id="CHEBI:33019"/>
        <dbReference type="ChEBI" id="CHEBI:37563"/>
        <dbReference type="ChEBI" id="CHEBI:85986"/>
        <dbReference type="ChEBI" id="CHEBI:85987"/>
        <dbReference type="EC" id="2.7.7.38"/>
    </reaction>
</comment>
<keyword evidence="5" id="KW-0963">Cytoplasm</keyword>
<organism evidence="6">
    <name type="scientific">Desulfofervidus auxilii</name>
    <dbReference type="NCBI Taxonomy" id="1621989"/>
    <lineage>
        <taxon>Bacteria</taxon>
        <taxon>Pseudomonadati</taxon>
        <taxon>Thermodesulfobacteriota</taxon>
        <taxon>Candidatus Desulfofervidia</taxon>
        <taxon>Candidatus Desulfofervidales</taxon>
        <taxon>Candidatus Desulfofervidaceae</taxon>
        <taxon>Candidatus Desulfofervidus</taxon>
    </lineage>
</organism>
<dbReference type="FunFam" id="3.90.550.10:FF:000011">
    <property type="entry name" value="3-deoxy-manno-octulosonate cytidylyltransferase"/>
    <property type="match status" value="1"/>
</dbReference>
<comment type="function">
    <text evidence="5">Activates KDO (a required 8-carbon sugar) for incorporation into bacterial lipopolysaccharide in Gram-negative bacteria.</text>
</comment>
<dbReference type="NCBIfam" id="TIGR00466">
    <property type="entry name" value="kdsB"/>
    <property type="match status" value="1"/>
</dbReference>
<sequence>MAITCPKCGRQYDVVLFDFQGYLCCECGYKITKKDLHHRYINPPNIYIIIPARYHSTRFPGKPLVKWKGKSLIQHVYDCAAKSSLPKEIIIATDDKRIAQNGKSFGAKIVMTSPAHPSGTDRLAEAANLLKLSPTDIIVNVQGDMAYFHPEIITQVAAPLLNNAFLPMTTLVQEITDTSEIHNPNCVKVVFSETGKALYFSRSPIPYDRDKIGTKYYKHIGVYAYRKIFLDKYIKLPTTPLEQAEKLEQLRVLECGYSIQVIITKHQVIDINTPEDLEKLAYLE</sequence>
<dbReference type="EMBL" id="DRIH01000084">
    <property type="protein sequence ID" value="HEC67693.1"/>
    <property type="molecule type" value="Genomic_DNA"/>
</dbReference>
<accession>A0A7C2ADD2</accession>
<reference evidence="6" key="1">
    <citation type="journal article" date="2020" name="mSystems">
        <title>Genome- and Community-Level Interaction Insights into Carbon Utilization and Element Cycling Functions of Hydrothermarchaeota in Hydrothermal Sediment.</title>
        <authorList>
            <person name="Zhou Z."/>
            <person name="Liu Y."/>
            <person name="Xu W."/>
            <person name="Pan J."/>
            <person name="Luo Z.H."/>
            <person name="Li M."/>
        </authorList>
    </citation>
    <scope>NUCLEOTIDE SEQUENCE [LARGE SCALE GENOMIC DNA]</scope>
    <source>
        <strain evidence="6">HyVt-389</strain>
    </source>
</reference>
<proteinExistence type="inferred from homology"/>
<comment type="subcellular location">
    <subcellularLocation>
        <location evidence="5">Cytoplasm</location>
    </subcellularLocation>
    <subcellularLocation>
        <location evidence="1">Membrane</location>
    </subcellularLocation>
</comment>
<evidence type="ECO:0000313" key="6">
    <source>
        <dbReference type="EMBL" id="HEC67693.1"/>
    </source>
</evidence>
<dbReference type="NCBIfam" id="NF009905">
    <property type="entry name" value="PRK13368.1"/>
    <property type="match status" value="1"/>
</dbReference>
<dbReference type="NCBIfam" id="NF003950">
    <property type="entry name" value="PRK05450.1-3"/>
    <property type="match status" value="1"/>
</dbReference>
<dbReference type="GO" id="GO:0033468">
    <property type="term" value="P:CMP-keto-3-deoxy-D-manno-octulosonic acid biosynthetic process"/>
    <property type="evidence" value="ECO:0007669"/>
    <property type="project" value="UniProtKB-UniRule"/>
</dbReference>
<dbReference type="PANTHER" id="PTHR42866:SF2">
    <property type="entry name" value="3-DEOXY-MANNO-OCTULOSONATE CYTIDYLYLTRANSFERASE, MITOCHONDRIAL"/>
    <property type="match status" value="1"/>
</dbReference>
<dbReference type="GO" id="GO:0009103">
    <property type="term" value="P:lipopolysaccharide biosynthetic process"/>
    <property type="evidence" value="ECO:0007669"/>
    <property type="project" value="UniProtKB-UniRule"/>
</dbReference>
<dbReference type="Pfam" id="PF02348">
    <property type="entry name" value="CTP_transf_3"/>
    <property type="match status" value="1"/>
</dbReference>
<comment type="similarity">
    <text evidence="5">Belongs to the KdsB family.</text>
</comment>
<dbReference type="GO" id="GO:0005829">
    <property type="term" value="C:cytosol"/>
    <property type="evidence" value="ECO:0007669"/>
    <property type="project" value="TreeGrafter"/>
</dbReference>
<comment type="caution">
    <text evidence="6">The sequence shown here is derived from an EMBL/GenBank/DDBJ whole genome shotgun (WGS) entry which is preliminary data.</text>
</comment>
<dbReference type="SUPFAM" id="SSF53448">
    <property type="entry name" value="Nucleotide-diphospho-sugar transferases"/>
    <property type="match status" value="1"/>
</dbReference>
<dbReference type="Proteomes" id="UP000885738">
    <property type="component" value="Unassembled WGS sequence"/>
</dbReference>
<dbReference type="InterPro" id="IPR004528">
    <property type="entry name" value="KdsB"/>
</dbReference>
<dbReference type="HAMAP" id="MF_00057">
    <property type="entry name" value="KdsB"/>
    <property type="match status" value="1"/>
</dbReference>
<comment type="pathway">
    <text evidence="5">Nucleotide-sugar biosynthesis; CMP-3-deoxy-D-manno-octulosonate biosynthesis; CMP-3-deoxy-D-manno-octulosonate from 3-deoxy-D-manno-octulosonate and CTP: step 1/1.</text>
</comment>
<evidence type="ECO:0000256" key="3">
    <source>
        <dbReference type="ARBA" id="ARBA00022695"/>
    </source>
</evidence>
<dbReference type="PANTHER" id="PTHR42866">
    <property type="entry name" value="3-DEOXY-MANNO-OCTULOSONATE CYTIDYLYLTRANSFERASE"/>
    <property type="match status" value="1"/>
</dbReference>
<name>A0A7C2ADD2_DESA2</name>
<dbReference type="InterPro" id="IPR029044">
    <property type="entry name" value="Nucleotide-diphossugar_trans"/>
</dbReference>
<evidence type="ECO:0000256" key="2">
    <source>
        <dbReference type="ARBA" id="ARBA00022679"/>
    </source>
</evidence>
<keyword evidence="4 5" id="KW-0448">Lipopolysaccharide biosynthesis</keyword>
<dbReference type="CDD" id="cd02517">
    <property type="entry name" value="CMP-KDO-Synthetase"/>
    <property type="match status" value="1"/>
</dbReference>
<protein>
    <recommendedName>
        <fullName evidence="5">3-deoxy-manno-octulosonate cytidylyltransferase</fullName>
        <ecNumber evidence="5">2.7.7.38</ecNumber>
    </recommendedName>
    <alternativeName>
        <fullName evidence="5">CMP-2-keto-3-deoxyoctulosonic acid synthase</fullName>
        <shortName evidence="5">CKS</shortName>
        <shortName evidence="5">CMP-KDO synthase</shortName>
    </alternativeName>
</protein>
<gene>
    <name evidence="5 6" type="primary">kdsB</name>
    <name evidence="6" type="ORF">ENI35_02610</name>
</gene>
<dbReference type="UniPathway" id="UPA00358">
    <property type="reaction ID" value="UER00476"/>
</dbReference>
<evidence type="ECO:0000256" key="1">
    <source>
        <dbReference type="ARBA" id="ARBA00004370"/>
    </source>
</evidence>
<dbReference type="AlphaFoldDB" id="A0A7C2ADD2"/>
<dbReference type="NCBIfam" id="NF003952">
    <property type="entry name" value="PRK05450.1-5"/>
    <property type="match status" value="1"/>
</dbReference>
<dbReference type="GO" id="GO:0008690">
    <property type="term" value="F:3-deoxy-manno-octulosonate cytidylyltransferase activity"/>
    <property type="evidence" value="ECO:0007669"/>
    <property type="project" value="UniProtKB-UniRule"/>
</dbReference>
<evidence type="ECO:0000256" key="4">
    <source>
        <dbReference type="ARBA" id="ARBA00022985"/>
    </source>
</evidence>
<dbReference type="EC" id="2.7.7.38" evidence="5"/>
<dbReference type="InterPro" id="IPR003329">
    <property type="entry name" value="Cytidylyl_trans"/>
</dbReference>
<keyword evidence="3 5" id="KW-0548">Nucleotidyltransferase</keyword>
<dbReference type="Gene3D" id="3.90.550.10">
    <property type="entry name" value="Spore Coat Polysaccharide Biosynthesis Protein SpsA, Chain A"/>
    <property type="match status" value="1"/>
</dbReference>
<dbReference type="GO" id="GO:0016020">
    <property type="term" value="C:membrane"/>
    <property type="evidence" value="ECO:0007669"/>
    <property type="project" value="UniProtKB-SubCell"/>
</dbReference>